<accession>A0ABV7AAJ5</accession>
<dbReference type="EMBL" id="JBHRRZ010000039">
    <property type="protein sequence ID" value="MFC2949874.1"/>
    <property type="molecule type" value="Genomic_DNA"/>
</dbReference>
<gene>
    <name evidence="2" type="ORF">ACFODW_16240</name>
</gene>
<keyword evidence="2" id="KW-0378">Hydrolase</keyword>
<proteinExistence type="predicted"/>
<evidence type="ECO:0000259" key="1">
    <source>
        <dbReference type="Pfam" id="PF12146"/>
    </source>
</evidence>
<keyword evidence="3" id="KW-1185">Reference proteome</keyword>
<feature type="domain" description="Serine aminopeptidase S33" evidence="1">
    <location>
        <begin position="53"/>
        <end position="270"/>
    </location>
</feature>
<evidence type="ECO:0000313" key="2">
    <source>
        <dbReference type="EMBL" id="MFC2949874.1"/>
    </source>
</evidence>
<dbReference type="GO" id="GO:0016787">
    <property type="term" value="F:hydrolase activity"/>
    <property type="evidence" value="ECO:0007669"/>
    <property type="project" value="UniProtKB-KW"/>
</dbReference>
<dbReference type="InterPro" id="IPR029058">
    <property type="entry name" value="AB_hydrolase_fold"/>
</dbReference>
<reference evidence="3" key="1">
    <citation type="journal article" date="2019" name="Int. J. Syst. Evol. Microbiol.">
        <title>The Global Catalogue of Microorganisms (GCM) 10K type strain sequencing project: providing services to taxonomists for standard genome sequencing and annotation.</title>
        <authorList>
            <consortium name="The Broad Institute Genomics Platform"/>
            <consortium name="The Broad Institute Genome Sequencing Center for Infectious Disease"/>
            <person name="Wu L."/>
            <person name="Ma J."/>
        </authorList>
    </citation>
    <scope>NUCLEOTIDE SEQUENCE [LARGE SCALE GENOMIC DNA]</scope>
    <source>
        <strain evidence="3">KCTC 13193</strain>
    </source>
</reference>
<dbReference type="PANTHER" id="PTHR43265">
    <property type="entry name" value="ESTERASE ESTD"/>
    <property type="match status" value="1"/>
</dbReference>
<dbReference type="PANTHER" id="PTHR43265:SF1">
    <property type="entry name" value="ESTERASE ESTD"/>
    <property type="match status" value="1"/>
</dbReference>
<name>A0ABV7AAJ5_9BACI</name>
<organism evidence="2 3">
    <name type="scientific">Virgibacillus sediminis</name>
    <dbReference type="NCBI Taxonomy" id="202260"/>
    <lineage>
        <taxon>Bacteria</taxon>
        <taxon>Bacillati</taxon>
        <taxon>Bacillota</taxon>
        <taxon>Bacilli</taxon>
        <taxon>Bacillales</taxon>
        <taxon>Bacillaceae</taxon>
        <taxon>Virgibacillus</taxon>
    </lineage>
</organism>
<evidence type="ECO:0000313" key="3">
    <source>
        <dbReference type="Proteomes" id="UP001595387"/>
    </source>
</evidence>
<dbReference type="InterPro" id="IPR053145">
    <property type="entry name" value="AB_hydrolase_Est10"/>
</dbReference>
<sequence length="310" mass="35300">MREQEIIIESKYSLAGTLTLPNDEPPPFPLLVMVHGSGDLDRDENTKRRPINAFKEISDFAVKKGIATLRYDKRGVGKSEADFYKAGLHDLIEDAVAAIRFGKAHPTVDDQKIILLGHSEGSIIAPAIHEEEPVQGLILLSGTAEPLAETTAWQREMMKEDIRTSTGLEGWLLHLLKVDKKIEKMNRKLIDKMKNSTEDVIRYKGKKINAKWDREHRNYNVRDYLPRVEVPVLAITGTKDVQVKPQQLDDIANLTAGPCETHLIEDLTHILRKTDEQRFSKILKDYKRQVKEPVDQTVLEIIGKWLNKIT</sequence>
<dbReference type="Gene3D" id="3.40.50.1820">
    <property type="entry name" value="alpha/beta hydrolase"/>
    <property type="match status" value="1"/>
</dbReference>
<comment type="caution">
    <text evidence="2">The sequence shown here is derived from an EMBL/GenBank/DDBJ whole genome shotgun (WGS) entry which is preliminary data.</text>
</comment>
<dbReference type="RefSeq" id="WP_390307840.1">
    <property type="nucleotide sequence ID" value="NZ_JBHRRZ010000039.1"/>
</dbReference>
<dbReference type="SUPFAM" id="SSF53474">
    <property type="entry name" value="alpha/beta-Hydrolases"/>
    <property type="match status" value="1"/>
</dbReference>
<dbReference type="InterPro" id="IPR022742">
    <property type="entry name" value="Hydrolase_4"/>
</dbReference>
<dbReference type="Pfam" id="PF12146">
    <property type="entry name" value="Hydrolase_4"/>
    <property type="match status" value="1"/>
</dbReference>
<dbReference type="Proteomes" id="UP001595387">
    <property type="component" value="Unassembled WGS sequence"/>
</dbReference>
<protein>
    <submittedName>
        <fullName evidence="2">Alpha/beta hydrolase</fullName>
    </submittedName>
</protein>